<feature type="non-terminal residue" evidence="2">
    <location>
        <position position="82"/>
    </location>
</feature>
<reference evidence="2" key="1">
    <citation type="submission" date="2022-03" db="EMBL/GenBank/DDBJ databases">
        <title>A functionally conserved STORR gene fusion in Papaver species that diverged 16.8 million years ago.</title>
        <authorList>
            <person name="Catania T."/>
        </authorList>
    </citation>
    <scope>NUCLEOTIDE SEQUENCE</scope>
    <source>
        <strain evidence="2">S-191538</strain>
    </source>
</reference>
<feature type="non-terminal residue" evidence="2">
    <location>
        <position position="1"/>
    </location>
</feature>
<dbReference type="AlphaFoldDB" id="A0AA42B2Y2"/>
<feature type="compositionally biased region" description="Basic and acidic residues" evidence="1">
    <location>
        <begin position="21"/>
        <end position="30"/>
    </location>
</feature>
<feature type="compositionally biased region" description="Basic and acidic residues" evidence="1">
    <location>
        <begin position="39"/>
        <end position="58"/>
    </location>
</feature>
<dbReference type="GO" id="GO:0008017">
    <property type="term" value="F:microtubule binding"/>
    <property type="evidence" value="ECO:0007669"/>
    <property type="project" value="InterPro"/>
</dbReference>
<keyword evidence="3" id="KW-1185">Reference proteome</keyword>
<proteinExistence type="predicted"/>
<evidence type="ECO:0000256" key="1">
    <source>
        <dbReference type="SAM" id="MobiDB-lite"/>
    </source>
</evidence>
<comment type="caution">
    <text evidence="2">The sequence shown here is derived from an EMBL/GenBank/DDBJ whole genome shotgun (WGS) entry which is preliminary data.</text>
</comment>
<protein>
    <submittedName>
        <fullName evidence="2">Uncharacterized protein</fullName>
    </submittedName>
</protein>
<accession>A0AA42B2Y2</accession>
<dbReference type="PANTHER" id="PTHR33737:SF2">
    <property type="entry name" value="OS12G0102700 PROTEIN"/>
    <property type="match status" value="1"/>
</dbReference>
<dbReference type="PANTHER" id="PTHR33737">
    <property type="entry name" value="OS05G0121800 PROTEIN"/>
    <property type="match status" value="1"/>
</dbReference>
<organism evidence="2 3">
    <name type="scientific">Papaver nudicaule</name>
    <name type="common">Iceland poppy</name>
    <dbReference type="NCBI Taxonomy" id="74823"/>
    <lineage>
        <taxon>Eukaryota</taxon>
        <taxon>Viridiplantae</taxon>
        <taxon>Streptophyta</taxon>
        <taxon>Embryophyta</taxon>
        <taxon>Tracheophyta</taxon>
        <taxon>Spermatophyta</taxon>
        <taxon>Magnoliopsida</taxon>
        <taxon>Ranunculales</taxon>
        <taxon>Papaveraceae</taxon>
        <taxon>Papaveroideae</taxon>
        <taxon>Papaver</taxon>
    </lineage>
</organism>
<sequence>FGENQTEDDCFDLFVVGDAEENRGGNKEDYFDLSEIGDPDTRENEGNQGEMDHKETGGRSKKNGKCNLRKSLAWDSAFFTND</sequence>
<dbReference type="Proteomes" id="UP001177140">
    <property type="component" value="Unassembled WGS sequence"/>
</dbReference>
<name>A0AA42B2Y2_PAPNU</name>
<dbReference type="InterPro" id="IPR045882">
    <property type="entry name" value="GPT1/2"/>
</dbReference>
<feature type="region of interest" description="Disordered" evidence="1">
    <location>
        <begin position="21"/>
        <end position="64"/>
    </location>
</feature>
<evidence type="ECO:0000313" key="3">
    <source>
        <dbReference type="Proteomes" id="UP001177140"/>
    </source>
</evidence>
<gene>
    <name evidence="2" type="ORF">MKW94_006287</name>
</gene>
<evidence type="ECO:0000313" key="2">
    <source>
        <dbReference type="EMBL" id="MCL7049483.1"/>
    </source>
</evidence>
<dbReference type="EMBL" id="JAJJMA010316523">
    <property type="protein sequence ID" value="MCL7049483.1"/>
    <property type="molecule type" value="Genomic_DNA"/>
</dbReference>